<reference evidence="2" key="1">
    <citation type="submission" date="2022-11" db="UniProtKB">
        <authorList>
            <consortium name="WormBaseParasite"/>
        </authorList>
    </citation>
    <scope>IDENTIFICATION</scope>
</reference>
<dbReference type="Gene3D" id="3.80.10.10">
    <property type="entry name" value="Ribonuclease Inhibitor"/>
    <property type="match status" value="1"/>
</dbReference>
<organism evidence="1 2">
    <name type="scientific">Ditylenchus dipsaci</name>
    <dbReference type="NCBI Taxonomy" id="166011"/>
    <lineage>
        <taxon>Eukaryota</taxon>
        <taxon>Metazoa</taxon>
        <taxon>Ecdysozoa</taxon>
        <taxon>Nematoda</taxon>
        <taxon>Chromadorea</taxon>
        <taxon>Rhabditida</taxon>
        <taxon>Tylenchina</taxon>
        <taxon>Tylenchomorpha</taxon>
        <taxon>Sphaerularioidea</taxon>
        <taxon>Anguinidae</taxon>
        <taxon>Anguininae</taxon>
        <taxon>Ditylenchus</taxon>
    </lineage>
</organism>
<name>A0A915CQ70_9BILA</name>
<keyword evidence="1" id="KW-1185">Reference proteome</keyword>
<evidence type="ECO:0000313" key="1">
    <source>
        <dbReference type="Proteomes" id="UP000887574"/>
    </source>
</evidence>
<sequence>MKNYIKLDGGLHISPEKETDVMPKKDVEDMNRREQGMLPLEFQTNHTQMRYVDWSFDNIRRCREYTRFQHLQYDQRFLPERLMYLGADLAAAHFIVHRQGARYDNLPVRKVPGLFLEAIDASKTALMFEGFDNLYDLEFLRMLSLAHCERADDWMLSRVGAMFESLEMSRWVKDIAKSALLLEEAIPDLRIIGLDFDHALHKLAEEHELLRNNRVLIDAKGNAFVEDDNGRCFYVHGSVNERPAVCSDDKPLMTSTIRREIPAMSDAIFEELDELSKGKLRHYLLGSPSGYSWSEQVETILSFEHWWREFERISVDTKMLPKHKRMPMLEYAEQSRLGKHAHKGIEEHPKVIDVSR</sequence>
<dbReference type="WBParaSite" id="jg11032">
    <property type="protein sequence ID" value="jg11032"/>
    <property type="gene ID" value="jg11032"/>
</dbReference>
<dbReference type="AlphaFoldDB" id="A0A915CQ70"/>
<accession>A0A915CQ70</accession>
<proteinExistence type="predicted"/>
<dbReference type="InterPro" id="IPR032675">
    <property type="entry name" value="LRR_dom_sf"/>
</dbReference>
<protein>
    <submittedName>
        <fullName evidence="2">Uncharacterized protein</fullName>
    </submittedName>
</protein>
<dbReference type="Proteomes" id="UP000887574">
    <property type="component" value="Unplaced"/>
</dbReference>
<evidence type="ECO:0000313" key="2">
    <source>
        <dbReference type="WBParaSite" id="jg11032"/>
    </source>
</evidence>